<feature type="region of interest" description="Disordered" evidence="1">
    <location>
        <begin position="1"/>
        <end position="146"/>
    </location>
</feature>
<feature type="compositionally biased region" description="Basic and acidic residues" evidence="1">
    <location>
        <begin position="17"/>
        <end position="34"/>
    </location>
</feature>
<sequence>MDRHRPHHRGHPLLRLADPRRDPGQLAEHPDRHHQLGVGDRVFRTRGDHFQPVLPRPALAHRRTGLQRLDRRRHRHDHRRHRQAERPVQRHPRRDRRPHVTGHAQLEPQQRCPADPERHRQRPAARLLGERHLPGPDQQRRHDDRRHGCVHAEPAADDQLARQARAADCAPGDKVPDGLCHQVTRNHGPERLPGVRLFDHLSGLITRT</sequence>
<protein>
    <submittedName>
        <fullName evidence="2">Uncharacterized protein</fullName>
    </submittedName>
</protein>
<proteinExistence type="predicted"/>
<feature type="compositionally biased region" description="Basic and acidic residues" evidence="1">
    <location>
        <begin position="128"/>
        <end position="146"/>
    </location>
</feature>
<accession>A0A9W4E6V7</accession>
<organism evidence="2 3">
    <name type="scientific">Actinacidiphila bryophytorum</name>
    <dbReference type="NCBI Taxonomy" id="1436133"/>
    <lineage>
        <taxon>Bacteria</taxon>
        <taxon>Bacillati</taxon>
        <taxon>Actinomycetota</taxon>
        <taxon>Actinomycetes</taxon>
        <taxon>Kitasatosporales</taxon>
        <taxon>Streptomycetaceae</taxon>
        <taxon>Actinacidiphila</taxon>
    </lineage>
</organism>
<comment type="caution">
    <text evidence="2">The sequence shown here is derived from an EMBL/GenBank/DDBJ whole genome shotgun (WGS) entry which is preliminary data.</text>
</comment>
<feature type="compositionally biased region" description="Basic residues" evidence="1">
    <location>
        <begin position="59"/>
        <end position="100"/>
    </location>
</feature>
<reference evidence="2" key="1">
    <citation type="submission" date="2021-06" db="EMBL/GenBank/DDBJ databases">
        <authorList>
            <person name="Arsene-Ploetze F."/>
        </authorList>
    </citation>
    <scope>NUCLEOTIDE SEQUENCE</scope>
    <source>
        <strain evidence="2">SBRY1</strain>
    </source>
</reference>
<evidence type="ECO:0000256" key="1">
    <source>
        <dbReference type="SAM" id="MobiDB-lite"/>
    </source>
</evidence>
<gene>
    <name evidence="2" type="ORF">SBRY_20707</name>
</gene>
<feature type="compositionally biased region" description="Basic residues" evidence="1">
    <location>
        <begin position="1"/>
        <end position="12"/>
    </location>
</feature>
<name>A0A9W4E6V7_9ACTN</name>
<evidence type="ECO:0000313" key="2">
    <source>
        <dbReference type="EMBL" id="CAG7630810.1"/>
    </source>
</evidence>
<evidence type="ECO:0000313" key="3">
    <source>
        <dbReference type="Proteomes" id="UP001153328"/>
    </source>
</evidence>
<dbReference type="EMBL" id="CAJVAX010000012">
    <property type="protein sequence ID" value="CAG7630810.1"/>
    <property type="molecule type" value="Genomic_DNA"/>
</dbReference>
<dbReference type="AlphaFoldDB" id="A0A9W4E6V7"/>
<keyword evidence="3" id="KW-1185">Reference proteome</keyword>
<dbReference type="Proteomes" id="UP001153328">
    <property type="component" value="Unassembled WGS sequence"/>
</dbReference>